<evidence type="ECO:0000259" key="5">
    <source>
        <dbReference type="PROSITE" id="PS50109"/>
    </source>
</evidence>
<dbReference type="SMART" id="SM00388">
    <property type="entry name" value="HisKA"/>
    <property type="match status" value="1"/>
</dbReference>
<sequence>MPKGYRYIFFLLLLAVIKTYGQAESFVHYQVENGLSHNAVICTLQDKQGFMWFGTMYGLNRFDGYTFRVFQRTEKPGGLGANFILSLFEDDNGLLYVGSDRGVFVYNPRTEQFRELDKRTNGDIHAITKDKQGNIWITSSGRLFRYWPATDSLYAIPTPLNISSICINSDNQLWVSSIDGKVAVYEPAKKNFNTFDVFSHSPAVNSNWISKIAAIGKDSLWICTTTQGMKLFDTRTHTYQDFFIISPEKTEIYARDIICRQPGEYWVATESGIYVYHLPGNKVVNLRKRYNDPYSVSDNAVYSLCKDKEGGIWAGTYFGGVNYFPHQYTSFEKFFPKTGEASLGGNAVREIHNDQYGHLWIGTEDGGLNKFTPATGDFVNIKPVPPPAVGLSHTNIHGLLVTGDSLWIGTFEHGLDIMDIRSGKFIRHYAAGPGPHQLHSNFIHSMLQTRDGQILIATTRGLYQYNRQRDDIDPVPEVPDYMFYVSIFEDHAGTIWLGTVRDGLYYYNRHTGKKGLYLHDPANSRSLSNNRVNRIFEDSQHRLWLATDDGLDLFHPESGQFTTYSTRHGFLSNMIFGMLEDKSGHLWVTTSKGLACFSPKTASAVVFTQANGLLNDQFNYNSAYQDSSGNMYFGSVKGMIRFNPDHFLRNNFQAPVYITGFQVYNKEAQVGDVLKKSIAYTDTIVLSHDQSSFSIDFAALSYTSPEMTAYAYKMEGLDKDWTLLATNRKAYFTRLAPGNYHFMVKAANSSGNWSVSPRILFIKILPPFWASYWAYAAYLLLLGAMIYAMISWYHQRALQKQKRQMELLEHEKEKEIYQAKIEFFTHLAHEIRTPLTLIKGPMEKVIRKSEEVPPIQKNLRIMERNTDRLLELTNQLLDFRKTEINGFSLSFVHTNISELLKENHLRFTPAAEQKNIRFKIELSSLHFFAYVDAAALQKILDNLVNNAIKYAATRASLHLLPVSPTDTTFTILVKNDGYIIPPEMREKIFEPFFRAKATEAQSGTGLGLSLSKSLTLLHKGSLELLPTEAGLNIFSLTLPIHQEIEFNLSTWKTNR</sequence>
<reference evidence="6 7" key="1">
    <citation type="submission" date="2019-06" db="EMBL/GenBank/DDBJ databases">
        <title>Sorghum-associated microbial communities from plants grown in Nebraska, USA.</title>
        <authorList>
            <person name="Schachtman D."/>
        </authorList>
    </citation>
    <scope>NUCLEOTIDE SEQUENCE [LARGE SCALE GENOMIC DNA]</scope>
    <source>
        <strain evidence="6 7">1209</strain>
    </source>
</reference>
<keyword evidence="6" id="KW-0418">Kinase</keyword>
<dbReference type="GO" id="GO:0000155">
    <property type="term" value="F:phosphorelay sensor kinase activity"/>
    <property type="evidence" value="ECO:0007669"/>
    <property type="project" value="InterPro"/>
</dbReference>
<feature type="transmembrane region" description="Helical" evidence="4">
    <location>
        <begin position="772"/>
        <end position="793"/>
    </location>
</feature>
<keyword evidence="4" id="KW-1133">Transmembrane helix</keyword>
<dbReference type="InterPro" id="IPR003594">
    <property type="entry name" value="HATPase_dom"/>
</dbReference>
<dbReference type="PANTHER" id="PTHR43547">
    <property type="entry name" value="TWO-COMPONENT HISTIDINE KINASE"/>
    <property type="match status" value="1"/>
</dbReference>
<dbReference type="PROSITE" id="PS50109">
    <property type="entry name" value="HIS_KIN"/>
    <property type="match status" value="1"/>
</dbReference>
<evidence type="ECO:0000256" key="4">
    <source>
        <dbReference type="SAM" id="Phobius"/>
    </source>
</evidence>
<dbReference type="Pfam" id="PF07495">
    <property type="entry name" value="Y_Y_Y"/>
    <property type="match status" value="1"/>
</dbReference>
<dbReference type="SUPFAM" id="SSF55874">
    <property type="entry name" value="ATPase domain of HSP90 chaperone/DNA topoisomerase II/histidine kinase"/>
    <property type="match status" value="1"/>
</dbReference>
<dbReference type="Gene3D" id="1.10.287.130">
    <property type="match status" value="1"/>
</dbReference>
<dbReference type="EMBL" id="VIWO01000008">
    <property type="protein sequence ID" value="TWF35863.1"/>
    <property type="molecule type" value="Genomic_DNA"/>
</dbReference>
<dbReference type="Pfam" id="PF02518">
    <property type="entry name" value="HATPase_c"/>
    <property type="match status" value="1"/>
</dbReference>
<dbReference type="Gene3D" id="3.30.565.10">
    <property type="entry name" value="Histidine kinase-like ATPase, C-terminal domain"/>
    <property type="match status" value="1"/>
</dbReference>
<dbReference type="EC" id="2.7.13.3" evidence="2"/>
<dbReference type="InterPro" id="IPR013783">
    <property type="entry name" value="Ig-like_fold"/>
</dbReference>
<dbReference type="SUPFAM" id="SSF63829">
    <property type="entry name" value="Calcium-dependent phosphotriesterase"/>
    <property type="match status" value="1"/>
</dbReference>
<keyword evidence="7" id="KW-1185">Reference proteome</keyword>
<comment type="caution">
    <text evidence="6">The sequence shown here is derived from an EMBL/GenBank/DDBJ whole genome shotgun (WGS) entry which is preliminary data.</text>
</comment>
<dbReference type="Pfam" id="PF07494">
    <property type="entry name" value="Reg_prop"/>
    <property type="match status" value="6"/>
</dbReference>
<dbReference type="FunFam" id="1.10.287.130:FF:000045">
    <property type="entry name" value="Two-component system sensor histidine kinase/response regulator"/>
    <property type="match status" value="1"/>
</dbReference>
<dbReference type="SMART" id="SM00387">
    <property type="entry name" value="HATPase_c"/>
    <property type="match status" value="1"/>
</dbReference>
<organism evidence="6 7">
    <name type="scientific">Chitinophaga polysaccharea</name>
    <dbReference type="NCBI Taxonomy" id="1293035"/>
    <lineage>
        <taxon>Bacteria</taxon>
        <taxon>Pseudomonadati</taxon>
        <taxon>Bacteroidota</taxon>
        <taxon>Chitinophagia</taxon>
        <taxon>Chitinophagales</taxon>
        <taxon>Chitinophagaceae</taxon>
        <taxon>Chitinophaga</taxon>
    </lineage>
</organism>
<proteinExistence type="predicted"/>
<dbReference type="AlphaFoldDB" id="A0A561PCK6"/>
<evidence type="ECO:0000256" key="1">
    <source>
        <dbReference type="ARBA" id="ARBA00000085"/>
    </source>
</evidence>
<dbReference type="InterPro" id="IPR011047">
    <property type="entry name" value="Quinoprotein_ADH-like_sf"/>
</dbReference>
<protein>
    <recommendedName>
        <fullName evidence="2">histidine kinase</fullName>
        <ecNumber evidence="2">2.7.13.3</ecNumber>
    </recommendedName>
</protein>
<dbReference type="PANTHER" id="PTHR43547:SF2">
    <property type="entry name" value="HYBRID SIGNAL TRANSDUCTION HISTIDINE KINASE C"/>
    <property type="match status" value="1"/>
</dbReference>
<evidence type="ECO:0000313" key="6">
    <source>
        <dbReference type="EMBL" id="TWF35863.1"/>
    </source>
</evidence>
<dbReference type="SUPFAM" id="SSF47384">
    <property type="entry name" value="Homodimeric domain of signal transducing histidine kinase"/>
    <property type="match status" value="1"/>
</dbReference>
<name>A0A561PCK6_9BACT</name>
<dbReference type="InterPro" id="IPR003661">
    <property type="entry name" value="HisK_dim/P_dom"/>
</dbReference>
<dbReference type="InterPro" id="IPR004358">
    <property type="entry name" value="Sig_transdc_His_kin-like_C"/>
</dbReference>
<dbReference type="PRINTS" id="PR00344">
    <property type="entry name" value="BCTRLSENSOR"/>
</dbReference>
<dbReference type="InterPro" id="IPR005467">
    <property type="entry name" value="His_kinase_dom"/>
</dbReference>
<dbReference type="InterPro" id="IPR036097">
    <property type="entry name" value="HisK_dim/P_sf"/>
</dbReference>
<feature type="domain" description="Histidine kinase" evidence="5">
    <location>
        <begin position="826"/>
        <end position="1042"/>
    </location>
</feature>
<comment type="catalytic activity">
    <reaction evidence="1">
        <text>ATP + protein L-histidine = ADP + protein N-phospho-L-histidine.</text>
        <dbReference type="EC" id="2.7.13.3"/>
    </reaction>
</comment>
<dbReference type="InterPro" id="IPR011110">
    <property type="entry name" value="Reg_prop"/>
</dbReference>
<dbReference type="Pfam" id="PF00512">
    <property type="entry name" value="HisKA"/>
    <property type="match status" value="1"/>
</dbReference>
<dbReference type="CDD" id="cd00075">
    <property type="entry name" value="HATPase"/>
    <property type="match status" value="1"/>
</dbReference>
<keyword evidence="4" id="KW-0812">Transmembrane</keyword>
<dbReference type="CDD" id="cd00082">
    <property type="entry name" value="HisKA"/>
    <property type="match status" value="1"/>
</dbReference>
<keyword evidence="3" id="KW-0597">Phosphoprotein</keyword>
<evidence type="ECO:0000256" key="2">
    <source>
        <dbReference type="ARBA" id="ARBA00012438"/>
    </source>
</evidence>
<dbReference type="Gene3D" id="2.130.10.10">
    <property type="entry name" value="YVTN repeat-like/Quinoprotein amine dehydrogenase"/>
    <property type="match status" value="2"/>
</dbReference>
<keyword evidence="6" id="KW-0808">Transferase</keyword>
<evidence type="ECO:0000256" key="3">
    <source>
        <dbReference type="ARBA" id="ARBA00022553"/>
    </source>
</evidence>
<dbReference type="SUPFAM" id="SSF50998">
    <property type="entry name" value="Quinoprotein alcohol dehydrogenase-like"/>
    <property type="match status" value="1"/>
</dbReference>
<accession>A0A561PCK6</accession>
<evidence type="ECO:0000313" key="7">
    <source>
        <dbReference type="Proteomes" id="UP000320811"/>
    </source>
</evidence>
<dbReference type="InterPro" id="IPR015943">
    <property type="entry name" value="WD40/YVTN_repeat-like_dom_sf"/>
</dbReference>
<dbReference type="OrthoDB" id="9809670at2"/>
<dbReference type="Proteomes" id="UP000320811">
    <property type="component" value="Unassembled WGS sequence"/>
</dbReference>
<gene>
    <name evidence="6" type="ORF">FHW36_108219</name>
</gene>
<dbReference type="InterPro" id="IPR011123">
    <property type="entry name" value="Y_Y_Y"/>
</dbReference>
<dbReference type="InterPro" id="IPR036890">
    <property type="entry name" value="HATPase_C_sf"/>
</dbReference>
<dbReference type="Gene3D" id="2.60.40.10">
    <property type="entry name" value="Immunoglobulins"/>
    <property type="match status" value="1"/>
</dbReference>
<dbReference type="RefSeq" id="WP_145673125.1">
    <property type="nucleotide sequence ID" value="NZ_VIWO01000008.1"/>
</dbReference>
<keyword evidence="4" id="KW-0472">Membrane</keyword>
<dbReference type="FunFam" id="2.60.40.10:FF:000791">
    <property type="entry name" value="Two-component system sensor histidine kinase/response regulator"/>
    <property type="match status" value="1"/>
</dbReference>